<name>A0ABR2V768_9PEZI</name>
<feature type="compositionally biased region" description="Basic residues" evidence="9">
    <location>
        <begin position="37"/>
        <end position="46"/>
    </location>
</feature>
<sequence length="876" mass="99957">MHTGPGANQLRHGRSFSCRADESGPKGRMANLQDGRGKHRHRRRERTRSPSPSHPHDWERTHHPTLDSLPYRTRSRAADVDIQMPDSASRRTKHSASSSHRGRRASDNLRESMPPTTTNSRRPRTVTHRRGKEPVVYEDDEESSTSRERPPRPRGRRIRTRSPSTSASERSSSRSEMGMTPPRSAHVNHSTPDSRRSSRSPSSRRGSSVDSASTVSTQNEVKEILRREPARISVIPDAEKPGHRRHHRRHRAVEPDVYEEELSHRSRRVVPIISESREAPRRRHTHNSESRSSSRRRPHHHHDRREVVKPSSSKRGHKSYYESDSVYVDRPKLPRSSSSQVTTQTMSTSSRRSSTVISKFVFGSSSHPSKVKLVECVACLDDEIPSTKAAKLKCKHHMCHSCMKRVFKVSIKDPQHMPPKCCTEDPIPVEHVDRLFDTSFKKTWNRKFAEYSTRNRIYCPSKRCGEWIKPNRIQKLRDGRKIAKCGHCKTEVCCACNSKWHRSKDCPGDEGTNEILEQAKEYGWQRCYSCKEMVELKEGCNHMTCRCGAEFCMICGVKWKSCECPWFNYDAIEQDRLEHMNVAVDVRSERDRPPTRVSRGQSSRQRYPQAYEDEMSTRRAQERHDEDLARRLQYDDHDDDDDDDDEDEFIDSYGDIIGVGNTAGHLMNDDYRRAPRVIPPAPSPPMQAVDRAGTGDYVTGVKKARGVRASSMERRLADRFSEGRQGPSPTHRSFTMPMPPPPPPPGMGMGLGMGMGISGMSPPHPPPPPPGVPYMRRAHTMEEDMYSTPSRSRLSERITPGRVRSEYEPDTASYTPSSRRRHKERDREREWEREQEPPPGSVLAGLTGPGSGMSRVHEWRNYVECGELDVGGIAAS</sequence>
<evidence type="ECO:0000256" key="5">
    <source>
        <dbReference type="ARBA" id="ARBA00022737"/>
    </source>
</evidence>
<feature type="compositionally biased region" description="Low complexity" evidence="9">
    <location>
        <begin position="161"/>
        <end position="176"/>
    </location>
</feature>
<dbReference type="Gene3D" id="3.30.40.10">
    <property type="entry name" value="Zinc/RING finger domain, C3HC4 (zinc finger)"/>
    <property type="match status" value="1"/>
</dbReference>
<keyword evidence="12" id="KW-1185">Reference proteome</keyword>
<dbReference type="EMBL" id="JARVKF010000113">
    <property type="protein sequence ID" value="KAK9422414.1"/>
    <property type="molecule type" value="Genomic_DNA"/>
</dbReference>
<dbReference type="Proteomes" id="UP001408356">
    <property type="component" value="Unassembled WGS sequence"/>
</dbReference>
<evidence type="ECO:0000256" key="7">
    <source>
        <dbReference type="ARBA" id="ARBA00022786"/>
    </source>
</evidence>
<feature type="compositionally biased region" description="Basic residues" evidence="9">
    <location>
        <begin position="293"/>
        <end position="303"/>
    </location>
</feature>
<feature type="region of interest" description="Disordered" evidence="9">
    <location>
        <begin position="720"/>
        <end position="747"/>
    </location>
</feature>
<comment type="caution">
    <text evidence="11">The sequence shown here is derived from an EMBL/GenBank/DDBJ whole genome shotgun (WGS) entry which is preliminary data.</text>
</comment>
<evidence type="ECO:0000256" key="8">
    <source>
        <dbReference type="ARBA" id="ARBA00022833"/>
    </source>
</evidence>
<dbReference type="InterPro" id="IPR013083">
    <property type="entry name" value="Znf_RING/FYVE/PHD"/>
</dbReference>
<feature type="compositionally biased region" description="Basic residues" evidence="9">
    <location>
        <begin position="242"/>
        <end position="251"/>
    </location>
</feature>
<feature type="region of interest" description="Disordered" evidence="9">
    <location>
        <begin position="585"/>
        <end position="650"/>
    </location>
</feature>
<dbReference type="PANTHER" id="PTHR11685">
    <property type="entry name" value="RBR FAMILY RING FINGER AND IBR DOMAIN-CONTAINING"/>
    <property type="match status" value="1"/>
</dbReference>
<dbReference type="SUPFAM" id="SSF57850">
    <property type="entry name" value="RING/U-box"/>
    <property type="match status" value="2"/>
</dbReference>
<dbReference type="InterPro" id="IPR002867">
    <property type="entry name" value="IBR_dom"/>
</dbReference>
<feature type="compositionally biased region" description="Pro residues" evidence="9">
    <location>
        <begin position="737"/>
        <end position="746"/>
    </location>
</feature>
<keyword evidence="3" id="KW-0808">Transferase</keyword>
<dbReference type="InterPro" id="IPR031127">
    <property type="entry name" value="E3_UB_ligase_RBR"/>
</dbReference>
<dbReference type="Gene3D" id="1.20.120.1750">
    <property type="match status" value="1"/>
</dbReference>
<dbReference type="PROSITE" id="PS51873">
    <property type="entry name" value="TRIAD"/>
    <property type="match status" value="1"/>
</dbReference>
<protein>
    <recommendedName>
        <fullName evidence="2">RBR-type E3 ubiquitin transferase</fullName>
        <ecNumber evidence="2">2.3.2.31</ecNumber>
    </recommendedName>
</protein>
<evidence type="ECO:0000256" key="4">
    <source>
        <dbReference type="ARBA" id="ARBA00022723"/>
    </source>
</evidence>
<comment type="catalytic activity">
    <reaction evidence="1">
        <text>[E2 ubiquitin-conjugating enzyme]-S-ubiquitinyl-L-cysteine + [acceptor protein]-L-lysine = [E2 ubiquitin-conjugating enzyme]-L-cysteine + [acceptor protein]-N(6)-ubiquitinyl-L-lysine.</text>
        <dbReference type="EC" id="2.3.2.31"/>
    </reaction>
</comment>
<keyword evidence="4" id="KW-0479">Metal-binding</keyword>
<dbReference type="CDD" id="cd20335">
    <property type="entry name" value="BRcat_RBR"/>
    <property type="match status" value="1"/>
</dbReference>
<feature type="compositionally biased region" description="Low complexity" evidence="9">
    <location>
        <begin position="199"/>
        <end position="214"/>
    </location>
</feature>
<gene>
    <name evidence="11" type="ORF">SUNI508_04770</name>
</gene>
<dbReference type="EC" id="2.3.2.31" evidence="2"/>
<evidence type="ECO:0000256" key="9">
    <source>
        <dbReference type="SAM" id="MobiDB-lite"/>
    </source>
</evidence>
<evidence type="ECO:0000256" key="1">
    <source>
        <dbReference type="ARBA" id="ARBA00001798"/>
    </source>
</evidence>
<feature type="compositionally biased region" description="Low complexity" evidence="9">
    <location>
        <begin position="336"/>
        <end position="353"/>
    </location>
</feature>
<feature type="region of interest" description="Disordered" evidence="9">
    <location>
        <begin position="783"/>
        <end position="854"/>
    </location>
</feature>
<evidence type="ECO:0000256" key="6">
    <source>
        <dbReference type="ARBA" id="ARBA00022771"/>
    </source>
</evidence>
<keyword evidence="8" id="KW-0862">Zinc</keyword>
<dbReference type="InterPro" id="IPR017907">
    <property type="entry name" value="Znf_RING_CS"/>
</dbReference>
<accession>A0ABR2V768</accession>
<reference evidence="11 12" key="1">
    <citation type="journal article" date="2024" name="J. Plant Pathol.">
        <title>Sequence and assembly of the genome of Seiridium unicorne, isolate CBS 538.82, causal agent of cypress canker disease.</title>
        <authorList>
            <person name="Scali E."/>
            <person name="Rocca G.D."/>
            <person name="Danti R."/>
            <person name="Garbelotto M."/>
            <person name="Barberini S."/>
            <person name="Baroncelli R."/>
            <person name="Emiliani G."/>
        </authorList>
    </citation>
    <scope>NUCLEOTIDE SEQUENCE [LARGE SCALE GENOMIC DNA]</scope>
    <source>
        <strain evidence="11 12">BM-138-508</strain>
    </source>
</reference>
<feature type="compositionally biased region" description="Basic and acidic residues" evidence="9">
    <location>
        <begin position="825"/>
        <end position="836"/>
    </location>
</feature>
<feature type="compositionally biased region" description="Acidic residues" evidence="9">
    <location>
        <begin position="636"/>
        <end position="650"/>
    </location>
</feature>
<evidence type="ECO:0000256" key="3">
    <source>
        <dbReference type="ARBA" id="ARBA00022679"/>
    </source>
</evidence>
<evidence type="ECO:0000256" key="2">
    <source>
        <dbReference type="ARBA" id="ARBA00012251"/>
    </source>
</evidence>
<feature type="compositionally biased region" description="Basic residues" evidence="9">
    <location>
        <begin position="121"/>
        <end position="131"/>
    </location>
</feature>
<dbReference type="CDD" id="cd22584">
    <property type="entry name" value="Rcat_RBR_unk"/>
    <property type="match status" value="1"/>
</dbReference>
<evidence type="ECO:0000313" key="11">
    <source>
        <dbReference type="EMBL" id="KAK9422414.1"/>
    </source>
</evidence>
<dbReference type="InterPro" id="IPR044066">
    <property type="entry name" value="TRIAD_supradom"/>
</dbReference>
<dbReference type="PROSITE" id="PS00518">
    <property type="entry name" value="ZF_RING_1"/>
    <property type="match status" value="1"/>
</dbReference>
<proteinExistence type="predicted"/>
<evidence type="ECO:0000259" key="10">
    <source>
        <dbReference type="PROSITE" id="PS51873"/>
    </source>
</evidence>
<evidence type="ECO:0000313" key="12">
    <source>
        <dbReference type="Proteomes" id="UP001408356"/>
    </source>
</evidence>
<keyword evidence="5" id="KW-0677">Repeat</keyword>
<organism evidence="11 12">
    <name type="scientific">Seiridium unicorne</name>
    <dbReference type="NCBI Taxonomy" id="138068"/>
    <lineage>
        <taxon>Eukaryota</taxon>
        <taxon>Fungi</taxon>
        <taxon>Dikarya</taxon>
        <taxon>Ascomycota</taxon>
        <taxon>Pezizomycotina</taxon>
        <taxon>Sordariomycetes</taxon>
        <taxon>Xylariomycetidae</taxon>
        <taxon>Amphisphaeriales</taxon>
        <taxon>Sporocadaceae</taxon>
        <taxon>Seiridium</taxon>
    </lineage>
</organism>
<dbReference type="Pfam" id="PF01485">
    <property type="entry name" value="IBR"/>
    <property type="match status" value="2"/>
</dbReference>
<feature type="domain" description="RING-type" evidence="10">
    <location>
        <begin position="372"/>
        <end position="573"/>
    </location>
</feature>
<keyword evidence="6" id="KW-0863">Zinc-finger</keyword>
<feature type="compositionally biased region" description="Basic and acidic residues" evidence="9">
    <location>
        <begin position="54"/>
        <end position="65"/>
    </location>
</feature>
<keyword evidence="7" id="KW-0833">Ubl conjugation pathway</keyword>
<feature type="region of interest" description="Disordered" evidence="9">
    <location>
        <begin position="1"/>
        <end position="353"/>
    </location>
</feature>
<feature type="compositionally biased region" description="Basic and acidic residues" evidence="9">
    <location>
        <begin position="615"/>
        <end position="635"/>
    </location>
</feature>
<feature type="compositionally biased region" description="Basic and acidic residues" evidence="9">
    <location>
        <begin position="220"/>
        <end position="230"/>
    </location>
</feature>